<reference evidence="4 5" key="1">
    <citation type="journal article" date="2019" name="Sci. Rep.">
        <title>A high-quality genome of Eragrostis curvula grass provides insights into Poaceae evolution and supports new strategies to enhance forage quality.</title>
        <authorList>
            <person name="Carballo J."/>
            <person name="Santos B.A.C.M."/>
            <person name="Zappacosta D."/>
            <person name="Garbus I."/>
            <person name="Selva J.P."/>
            <person name="Gallo C.A."/>
            <person name="Diaz A."/>
            <person name="Albertini E."/>
            <person name="Caccamo M."/>
            <person name="Echenique V."/>
        </authorList>
    </citation>
    <scope>NUCLEOTIDE SEQUENCE [LARGE SCALE GENOMIC DNA]</scope>
    <source>
        <strain evidence="5">cv. Victoria</strain>
        <tissue evidence="4">Leaf</tissue>
    </source>
</reference>
<dbReference type="PROSITE" id="PS50891">
    <property type="entry name" value="LOB"/>
    <property type="match status" value="1"/>
</dbReference>
<comment type="similarity">
    <text evidence="1">Belongs to the LOB domain-containing protein family.</text>
</comment>
<sequence length="485" mass="52112">MEDQAKLSKQGGDACTFSPGGIKQRHLLTEKRNGGRPSLACCFLSSKIITYYPHQSISGTEKAAYSDAAAAFPVLRKPLAPSPVCLYSSLVFCFHSQGGIYNTRLLLLSHQQLHPSAIARAHYIITTTNPPSLCRSDCTALQEAVCIITKKERKRKRRMRLSCNGCRVLRKGCSDSCSIRPCLQWIKSPDAQANATVFLAKFYGRAGLMNLIDAGAESIRPAIFRSLLYEACGRIVNPVYGSVGLLWSGNWHMCQAAVEAVLKGAPIVQISSADAAAPPPHLLPAVQNHKQAVYDIRHNNNNKQQQHAASSSSSHGNGDGDAASAVPLPRGAEKDGGLLHKVAKPGRPSFKRTSTTKPAAGKPKQQQQQPPILRQADEHRHASPDHHHEEDEHHHASSASSVSHVSQAEQSTDNQQQQQHDDSFFQDSEEQQQPGPGPALDLTLGFAPLTAAAAPCFPPPAAPTVPVTGGGCAAGEPGFVGLRFL</sequence>
<feature type="region of interest" description="Disordered" evidence="2">
    <location>
        <begin position="302"/>
        <end position="443"/>
    </location>
</feature>
<protein>
    <recommendedName>
        <fullName evidence="3">LOB domain-containing protein</fullName>
    </recommendedName>
</protein>
<accession>A0A5J9SJ72</accession>
<dbReference type="Pfam" id="PF03195">
    <property type="entry name" value="LOB"/>
    <property type="match status" value="1"/>
</dbReference>
<evidence type="ECO:0000313" key="5">
    <source>
        <dbReference type="Proteomes" id="UP000324897"/>
    </source>
</evidence>
<organism evidence="4 5">
    <name type="scientific">Eragrostis curvula</name>
    <name type="common">weeping love grass</name>
    <dbReference type="NCBI Taxonomy" id="38414"/>
    <lineage>
        <taxon>Eukaryota</taxon>
        <taxon>Viridiplantae</taxon>
        <taxon>Streptophyta</taxon>
        <taxon>Embryophyta</taxon>
        <taxon>Tracheophyta</taxon>
        <taxon>Spermatophyta</taxon>
        <taxon>Magnoliopsida</taxon>
        <taxon>Liliopsida</taxon>
        <taxon>Poales</taxon>
        <taxon>Poaceae</taxon>
        <taxon>PACMAD clade</taxon>
        <taxon>Chloridoideae</taxon>
        <taxon>Eragrostideae</taxon>
        <taxon>Eragrostidinae</taxon>
        <taxon>Eragrostis</taxon>
    </lineage>
</organism>
<feature type="compositionally biased region" description="Low complexity" evidence="2">
    <location>
        <begin position="362"/>
        <end position="371"/>
    </location>
</feature>
<gene>
    <name evidence="4" type="ORF">EJB05_55648</name>
</gene>
<dbReference type="AlphaFoldDB" id="A0A5J9SJ72"/>
<proteinExistence type="inferred from homology"/>
<feature type="compositionally biased region" description="Basic and acidic residues" evidence="2">
    <location>
        <begin position="375"/>
        <end position="395"/>
    </location>
</feature>
<dbReference type="InterPro" id="IPR004883">
    <property type="entry name" value="LOB"/>
</dbReference>
<feature type="non-terminal residue" evidence="4">
    <location>
        <position position="1"/>
    </location>
</feature>
<dbReference type="Gramene" id="TVT99018">
    <property type="protein sequence ID" value="TVT99018"/>
    <property type="gene ID" value="EJB05_55648"/>
</dbReference>
<dbReference type="PANTHER" id="PTHR31304">
    <property type="entry name" value="LOB DOMAIN-CONTAINING PROTEIN 38"/>
    <property type="match status" value="1"/>
</dbReference>
<dbReference type="PANTHER" id="PTHR31304:SF73">
    <property type="entry name" value="OS01G0511000 PROTEIN"/>
    <property type="match status" value="1"/>
</dbReference>
<name>A0A5J9SJ72_9POAL</name>
<feature type="compositionally biased region" description="Low complexity" evidence="2">
    <location>
        <begin position="397"/>
        <end position="418"/>
    </location>
</feature>
<evidence type="ECO:0000313" key="4">
    <source>
        <dbReference type="EMBL" id="TVT99018.1"/>
    </source>
</evidence>
<keyword evidence="5" id="KW-1185">Reference proteome</keyword>
<dbReference type="OrthoDB" id="1922547at2759"/>
<feature type="compositionally biased region" description="Low complexity" evidence="2">
    <location>
        <begin position="302"/>
        <end position="325"/>
    </location>
</feature>
<dbReference type="Proteomes" id="UP000324897">
    <property type="component" value="Unassembled WGS sequence"/>
</dbReference>
<feature type="domain" description="LOB" evidence="3">
    <location>
        <begin position="161"/>
        <end position="267"/>
    </location>
</feature>
<evidence type="ECO:0000256" key="2">
    <source>
        <dbReference type="SAM" id="MobiDB-lite"/>
    </source>
</evidence>
<comment type="caution">
    <text evidence="4">The sequence shown here is derived from an EMBL/GenBank/DDBJ whole genome shotgun (WGS) entry which is preliminary data.</text>
</comment>
<dbReference type="GO" id="GO:0010468">
    <property type="term" value="P:regulation of gene expression"/>
    <property type="evidence" value="ECO:0007669"/>
    <property type="project" value="TreeGrafter"/>
</dbReference>
<evidence type="ECO:0000259" key="3">
    <source>
        <dbReference type="PROSITE" id="PS50891"/>
    </source>
</evidence>
<dbReference type="EMBL" id="RWGY01000774">
    <property type="protein sequence ID" value="TVT99018.1"/>
    <property type="molecule type" value="Genomic_DNA"/>
</dbReference>
<evidence type="ECO:0000256" key="1">
    <source>
        <dbReference type="ARBA" id="ARBA00005474"/>
    </source>
</evidence>